<evidence type="ECO:0000313" key="3">
    <source>
        <dbReference type="Proteomes" id="UP001198200"/>
    </source>
</evidence>
<feature type="transmembrane region" description="Helical" evidence="1">
    <location>
        <begin position="30"/>
        <end position="55"/>
    </location>
</feature>
<accession>A0AAE3E7G9</accession>
<name>A0AAE3E7G9_9FIRM</name>
<dbReference type="AlphaFoldDB" id="A0AAE3E7G9"/>
<dbReference type="RefSeq" id="WP_308732609.1">
    <property type="nucleotide sequence ID" value="NZ_JAJEQN010000075.1"/>
</dbReference>
<reference evidence="2 3" key="1">
    <citation type="submission" date="2021-10" db="EMBL/GenBank/DDBJ databases">
        <title>Anaerobic single-cell dispensing facilitates the cultivation of human gut bacteria.</title>
        <authorList>
            <person name="Afrizal A."/>
        </authorList>
    </citation>
    <scope>NUCLEOTIDE SEQUENCE [LARGE SCALE GENOMIC DNA]</scope>
    <source>
        <strain evidence="2 3">CLA-AA-H224</strain>
    </source>
</reference>
<evidence type="ECO:0000313" key="2">
    <source>
        <dbReference type="EMBL" id="MCC2223123.1"/>
    </source>
</evidence>
<keyword evidence="3" id="KW-1185">Reference proteome</keyword>
<sequence length="208" mass="24907">MKKRCIWNWDHGKKIEYLEEKGKKAKFETIFGIGIASVVGIFFGVLPLIVIFYYIFEIVMQGPSVIQEQIINIVLIIILVFPFLGIWICAGWVQAYACMISDGRYYLNEKGIQIEYYFHIHREICWKDIDIIERRTMSTDSREGEKASECDIFFICKKGCTEKEKKKKKRGIIFYTMHRKRIMLIGYSKEREEELRQYWDNEIRDQRK</sequence>
<evidence type="ECO:0000256" key="1">
    <source>
        <dbReference type="SAM" id="Phobius"/>
    </source>
</evidence>
<dbReference type="Proteomes" id="UP001198200">
    <property type="component" value="Unassembled WGS sequence"/>
</dbReference>
<keyword evidence="1" id="KW-1133">Transmembrane helix</keyword>
<keyword evidence="1" id="KW-0812">Transmembrane</keyword>
<comment type="caution">
    <text evidence="2">The sequence shown here is derived from an EMBL/GenBank/DDBJ whole genome shotgun (WGS) entry which is preliminary data.</text>
</comment>
<gene>
    <name evidence="2" type="ORF">LKD48_16120</name>
</gene>
<proteinExistence type="predicted"/>
<organism evidence="2 3">
    <name type="scientific">Anthropogastromicrobium aceti</name>
    <dbReference type="NCBI Taxonomy" id="2981768"/>
    <lineage>
        <taxon>Bacteria</taxon>
        <taxon>Bacillati</taxon>
        <taxon>Bacillota</taxon>
        <taxon>Clostridia</taxon>
        <taxon>Lachnospirales</taxon>
        <taxon>Lachnospiraceae</taxon>
        <taxon>Anthropogastromicrobium</taxon>
    </lineage>
</organism>
<protein>
    <submittedName>
        <fullName evidence="2">Uncharacterized protein</fullName>
    </submittedName>
</protein>
<keyword evidence="1" id="KW-0472">Membrane</keyword>
<dbReference type="EMBL" id="JAJEQN010000075">
    <property type="protein sequence ID" value="MCC2223123.1"/>
    <property type="molecule type" value="Genomic_DNA"/>
</dbReference>
<feature type="transmembrane region" description="Helical" evidence="1">
    <location>
        <begin position="70"/>
        <end position="93"/>
    </location>
</feature>